<name>A0ACB8VID3_9TELE</name>
<accession>A0ACB8VID3</accession>
<proteinExistence type="predicted"/>
<gene>
    <name evidence="1" type="ORF">L3Q82_018131</name>
</gene>
<comment type="caution">
    <text evidence="1">The sequence shown here is derived from an EMBL/GenBank/DDBJ whole genome shotgun (WGS) entry which is preliminary data.</text>
</comment>
<sequence length="100" mass="10870">MPMMCGGTGPPADADETIQSICDGVRADVEEQAGRKYDVFKAVSYATQTVAGTNYFIKVHVGGEEHVHLCVFKALPCHGAEIKLSKIQQSKTHQDPIGYF</sequence>
<dbReference type="EMBL" id="CM041551">
    <property type="protein sequence ID" value="KAI3355274.1"/>
    <property type="molecule type" value="Genomic_DNA"/>
</dbReference>
<organism evidence="1 2">
    <name type="scientific">Scortum barcoo</name>
    <name type="common">barcoo grunter</name>
    <dbReference type="NCBI Taxonomy" id="214431"/>
    <lineage>
        <taxon>Eukaryota</taxon>
        <taxon>Metazoa</taxon>
        <taxon>Chordata</taxon>
        <taxon>Craniata</taxon>
        <taxon>Vertebrata</taxon>
        <taxon>Euteleostomi</taxon>
        <taxon>Actinopterygii</taxon>
        <taxon>Neopterygii</taxon>
        <taxon>Teleostei</taxon>
        <taxon>Neoteleostei</taxon>
        <taxon>Acanthomorphata</taxon>
        <taxon>Eupercaria</taxon>
        <taxon>Centrarchiformes</taxon>
        <taxon>Terapontoidei</taxon>
        <taxon>Terapontidae</taxon>
        <taxon>Scortum</taxon>
    </lineage>
</organism>
<evidence type="ECO:0000313" key="2">
    <source>
        <dbReference type="Proteomes" id="UP000831701"/>
    </source>
</evidence>
<evidence type="ECO:0000313" key="1">
    <source>
        <dbReference type="EMBL" id="KAI3355274.1"/>
    </source>
</evidence>
<dbReference type="Proteomes" id="UP000831701">
    <property type="component" value="Chromosome 21"/>
</dbReference>
<keyword evidence="2" id="KW-1185">Reference proteome</keyword>
<protein>
    <submittedName>
        <fullName evidence="1">Uncharacterized protein</fullName>
    </submittedName>
</protein>
<reference evidence="1" key="1">
    <citation type="submission" date="2022-04" db="EMBL/GenBank/DDBJ databases">
        <title>Jade perch genome.</title>
        <authorList>
            <person name="Chao B."/>
        </authorList>
    </citation>
    <scope>NUCLEOTIDE SEQUENCE</scope>
    <source>
        <strain evidence="1">CB-2022</strain>
    </source>
</reference>